<dbReference type="EMBL" id="CP032098">
    <property type="protein sequence ID" value="AXX92408.1"/>
    <property type="molecule type" value="Genomic_DNA"/>
</dbReference>
<dbReference type="KEGG" id="amol:AMOL_1438"/>
<evidence type="ECO:0000313" key="1">
    <source>
        <dbReference type="EMBL" id="AXX92408.1"/>
    </source>
</evidence>
<evidence type="ECO:0000313" key="4">
    <source>
        <dbReference type="Proteomes" id="UP000262712"/>
    </source>
</evidence>
<gene>
    <name evidence="1" type="ORF">AMOL_1438</name>
    <name evidence="2" type="ORF">CPU12_06655</name>
</gene>
<dbReference type="RefSeq" id="WP_099342321.1">
    <property type="nucleotide sequence ID" value="NZ_CP032098.1"/>
</dbReference>
<protein>
    <submittedName>
        <fullName evidence="2">Uncharacterized protein</fullName>
    </submittedName>
</protein>
<reference evidence="1 4" key="2">
    <citation type="submission" date="2018-08" db="EMBL/GenBank/DDBJ databases">
        <title>Complete genome of the Arcobacter molluscorum type strain LMG 25693.</title>
        <authorList>
            <person name="Miller W.G."/>
            <person name="Yee E."/>
            <person name="Bono J.L."/>
        </authorList>
    </citation>
    <scope>NUCLEOTIDE SEQUENCE [LARGE SCALE GENOMIC DNA]</scope>
    <source>
        <strain evidence="1 4">CECT 7696</strain>
    </source>
</reference>
<reference evidence="2 3" key="1">
    <citation type="submission" date="2017-09" db="EMBL/GenBank/DDBJ databases">
        <title>Arcobacter canalis sp. nov., a new species isolated from a water canal contaminated with urban sewage.</title>
        <authorList>
            <person name="Perez-Cataluna A."/>
            <person name="Salas-Masso N."/>
            <person name="Figueras M.J."/>
        </authorList>
    </citation>
    <scope>NUCLEOTIDE SEQUENCE [LARGE SCALE GENOMIC DNA]</scope>
    <source>
        <strain evidence="2 3">F98-3</strain>
    </source>
</reference>
<accession>A0A2G1DI36</accession>
<name>A0A2G1DI36_9BACT</name>
<dbReference type="Proteomes" id="UP000221222">
    <property type="component" value="Unassembled WGS sequence"/>
</dbReference>
<sequence length="70" mass="8048">MQENNSNEIVIDEWELKLDAALKELKQCQDSKELNSCSDCSLFFECELRKKYILAVYESMNKGSGGGFEF</sequence>
<evidence type="ECO:0000313" key="2">
    <source>
        <dbReference type="EMBL" id="PHO18145.1"/>
    </source>
</evidence>
<evidence type="ECO:0000313" key="3">
    <source>
        <dbReference type="Proteomes" id="UP000221222"/>
    </source>
</evidence>
<proteinExistence type="predicted"/>
<dbReference type="Proteomes" id="UP000262712">
    <property type="component" value="Chromosome"/>
</dbReference>
<dbReference type="AlphaFoldDB" id="A0A2G1DI36"/>
<organism evidence="2 3">
    <name type="scientific">Malaciobacter molluscorum LMG 25693</name>
    <dbReference type="NCBI Taxonomy" id="870501"/>
    <lineage>
        <taxon>Bacteria</taxon>
        <taxon>Pseudomonadati</taxon>
        <taxon>Campylobacterota</taxon>
        <taxon>Epsilonproteobacteria</taxon>
        <taxon>Campylobacterales</taxon>
        <taxon>Arcobacteraceae</taxon>
        <taxon>Malaciobacter</taxon>
    </lineage>
</organism>
<keyword evidence="3" id="KW-1185">Reference proteome</keyword>
<dbReference type="EMBL" id="NXFY01000008">
    <property type="protein sequence ID" value="PHO18145.1"/>
    <property type="molecule type" value="Genomic_DNA"/>
</dbReference>